<dbReference type="SMART" id="SM00674">
    <property type="entry name" value="CENPB"/>
    <property type="match status" value="1"/>
</dbReference>
<protein>
    <recommendedName>
        <fullName evidence="2">HTH CENPB-type domain-containing protein</fullName>
    </recommendedName>
</protein>
<organism evidence="3 4">
    <name type="scientific">Phytophthora palmivora</name>
    <dbReference type="NCBI Taxonomy" id="4796"/>
    <lineage>
        <taxon>Eukaryota</taxon>
        <taxon>Sar</taxon>
        <taxon>Stramenopiles</taxon>
        <taxon>Oomycota</taxon>
        <taxon>Peronosporomycetes</taxon>
        <taxon>Peronosporales</taxon>
        <taxon>Peronosporaceae</taxon>
        <taxon>Phytophthora</taxon>
    </lineage>
</organism>
<accession>A0A2P4XSC0</accession>
<dbReference type="Proteomes" id="UP000237271">
    <property type="component" value="Unassembled WGS sequence"/>
</dbReference>
<gene>
    <name evidence="3" type="ORF">PHPALM_15386</name>
</gene>
<proteinExistence type="predicted"/>
<dbReference type="InterPro" id="IPR004875">
    <property type="entry name" value="DDE_SF_endonuclease_dom"/>
</dbReference>
<dbReference type="EMBL" id="NCKW01008204">
    <property type="protein sequence ID" value="POM68454.1"/>
    <property type="molecule type" value="Genomic_DNA"/>
</dbReference>
<dbReference type="Pfam" id="PF03184">
    <property type="entry name" value="DDE_1"/>
    <property type="match status" value="2"/>
</dbReference>
<evidence type="ECO:0000259" key="2">
    <source>
        <dbReference type="PROSITE" id="PS51253"/>
    </source>
</evidence>
<evidence type="ECO:0000256" key="1">
    <source>
        <dbReference type="ARBA" id="ARBA00023125"/>
    </source>
</evidence>
<dbReference type="InterPro" id="IPR009057">
    <property type="entry name" value="Homeodomain-like_sf"/>
</dbReference>
<comment type="caution">
    <text evidence="3">The sequence shown here is derived from an EMBL/GenBank/DDBJ whole genome shotgun (WGS) entry which is preliminary data.</text>
</comment>
<dbReference type="AlphaFoldDB" id="A0A2P4XSC0"/>
<dbReference type="PROSITE" id="PS51253">
    <property type="entry name" value="HTH_CENPB"/>
    <property type="match status" value="1"/>
</dbReference>
<evidence type="ECO:0000313" key="3">
    <source>
        <dbReference type="EMBL" id="POM68454.1"/>
    </source>
</evidence>
<keyword evidence="4" id="KW-1185">Reference proteome</keyword>
<dbReference type="GO" id="GO:0003677">
    <property type="term" value="F:DNA binding"/>
    <property type="evidence" value="ECO:0007669"/>
    <property type="project" value="UniProtKB-KW"/>
</dbReference>
<dbReference type="InterPro" id="IPR050863">
    <property type="entry name" value="CenT-Element_Derived"/>
</dbReference>
<name>A0A2P4XSC0_9STRA</name>
<reference evidence="3 4" key="1">
    <citation type="journal article" date="2017" name="Genome Biol. Evol.">
        <title>Phytophthora megakarya and P. palmivora, closely related causal agents of cacao black pod rot, underwent increases in genome sizes and gene numbers by different mechanisms.</title>
        <authorList>
            <person name="Ali S.S."/>
            <person name="Shao J."/>
            <person name="Lary D.J."/>
            <person name="Kronmiller B."/>
            <person name="Shen D."/>
            <person name="Strem M.D."/>
            <person name="Amoako-Attah I."/>
            <person name="Akrofi A.Y."/>
            <person name="Begoude B.A."/>
            <person name="Ten Hoopen G.M."/>
            <person name="Coulibaly K."/>
            <person name="Kebe B.I."/>
            <person name="Melnick R.L."/>
            <person name="Guiltinan M.J."/>
            <person name="Tyler B.M."/>
            <person name="Meinhardt L.W."/>
            <person name="Bailey B.A."/>
        </authorList>
    </citation>
    <scope>NUCLEOTIDE SEQUENCE [LARGE SCALE GENOMIC DNA]</scope>
    <source>
        <strain evidence="4">sbr112.9</strain>
    </source>
</reference>
<dbReference type="GO" id="GO:0005634">
    <property type="term" value="C:nucleus"/>
    <property type="evidence" value="ECO:0007669"/>
    <property type="project" value="TreeGrafter"/>
</dbReference>
<dbReference type="Pfam" id="PF03221">
    <property type="entry name" value="HTH_Tnp_Tc5"/>
    <property type="match status" value="1"/>
</dbReference>
<dbReference type="PANTHER" id="PTHR19303">
    <property type="entry name" value="TRANSPOSON"/>
    <property type="match status" value="1"/>
</dbReference>
<dbReference type="SUPFAM" id="SSF46689">
    <property type="entry name" value="Homeodomain-like"/>
    <property type="match status" value="1"/>
</dbReference>
<evidence type="ECO:0000313" key="4">
    <source>
        <dbReference type="Proteomes" id="UP000237271"/>
    </source>
</evidence>
<dbReference type="PANTHER" id="PTHR19303:SF57">
    <property type="entry name" value="HTH CENPB-TYPE DOMAIN-CONTAINING PROTEIN"/>
    <property type="match status" value="1"/>
</dbReference>
<dbReference type="OrthoDB" id="122408at2759"/>
<keyword evidence="1" id="KW-0238">DNA-binding</keyword>
<feature type="domain" description="HTH CENPB-type" evidence="2">
    <location>
        <begin position="93"/>
        <end position="166"/>
    </location>
</feature>
<dbReference type="InterPro" id="IPR006600">
    <property type="entry name" value="HTH_CenpB_DNA-bd_dom"/>
</dbReference>
<sequence length="554" mass="63529">MAPKQPPKGRVNIKGVHRKPKQFLRNSVSNDKKVRIIEYFRSHGMSATVAKFYPTISKEHCKTKKRQIYKWIEKESVIGDAIEKGGGSLHKNRNSGLSTVLTVDDEDQLAHWVRDMRREGVPVSPFMLECRAKEVAEDAGVPTDSFAASSSWRKRFLDKYCLALRRKTRIGQNTPADSDQIAREFRSKKIEEEGIVEIYNADETAMNYEYLPTRTYDARGARTIWIRNAGAEKKRMTVMLLADMHGIRKTPFAVFKQPSSKVKETEEFNRKAQNGFGRTLWKEVCPLMDKHDVQIYCNPKGWWNGELSIKFLRYHFSSRESLGEKILLLWDDFSGHWTSAVEQYAESINVVLMRIPPGYTSTCQPADIAWMKPFKLELRGLWVEYLQQQLRAHQESGAPGKFKLEAPSRATLMTWMTNAWENLSIDTLASGFRKLAIPTDTRAIPLENSRLQAKEVDVLVQKLERFAITEEVENDFGKWIGHFMGCLDEDIGRPIVLACDGCSSHLGYDAERRAKELGVILLCFPPNATHLIQPLDVVVFKTFKSDVIKFMRRV</sequence>
<dbReference type="Gene3D" id="1.10.10.60">
    <property type="entry name" value="Homeodomain-like"/>
    <property type="match status" value="1"/>
</dbReference>